<evidence type="ECO:0000313" key="4">
    <source>
        <dbReference type="EMBL" id="SCQ20864.1"/>
    </source>
</evidence>
<evidence type="ECO:0000259" key="3">
    <source>
        <dbReference type="SMART" id="SM00047"/>
    </source>
</evidence>
<organism evidence="4 5">
    <name type="scientific">Tannerella forsythia</name>
    <name type="common">Bacteroides forsythus</name>
    <dbReference type="NCBI Taxonomy" id="28112"/>
    <lineage>
        <taxon>Bacteria</taxon>
        <taxon>Pseudomonadati</taxon>
        <taxon>Bacteroidota</taxon>
        <taxon>Bacteroidia</taxon>
        <taxon>Bacteroidales</taxon>
        <taxon>Tannerellaceae</taxon>
        <taxon>Tannerella</taxon>
    </lineage>
</organism>
<name>A0A1D3UL23_TANFO</name>
<dbReference type="PANTHER" id="PTHR33308:SF9">
    <property type="entry name" value="PEPTIDOGLYCAN HYDROLASE FLGJ"/>
    <property type="match status" value="1"/>
</dbReference>
<dbReference type="InterPro" id="IPR002901">
    <property type="entry name" value="MGlyc_endo_b_GlcNAc-like_dom"/>
</dbReference>
<evidence type="ECO:0000256" key="2">
    <source>
        <dbReference type="SAM" id="MobiDB-lite"/>
    </source>
</evidence>
<dbReference type="GO" id="GO:0016798">
    <property type="term" value="F:hydrolase activity, acting on glycosyl bonds"/>
    <property type="evidence" value="ECO:0007669"/>
    <property type="project" value="UniProtKB-KW"/>
</dbReference>
<dbReference type="RefSeq" id="WP_080948615.1">
    <property type="nucleotide sequence ID" value="NZ_CAUTZR010000008.1"/>
</dbReference>
<dbReference type="InterPro" id="IPR051056">
    <property type="entry name" value="Glycosyl_Hydrolase_73"/>
</dbReference>
<dbReference type="GO" id="GO:0004040">
    <property type="term" value="F:amidase activity"/>
    <property type="evidence" value="ECO:0007669"/>
    <property type="project" value="InterPro"/>
</dbReference>
<gene>
    <name evidence="4" type="primary">lytG_1</name>
    <name evidence="4" type="ORF">TFUB20_01169</name>
</gene>
<sequence length="245" mass="27823">MLHRFRSYYYTWLIGILVTGPVRCMTGTLLPPSPEKLSPSVCEEYIRTYYKTAIRQQRKHNIPASIILAQGVLESGAGQSYLALAGNNHFGIKCKNWEGPCIHKDDDLKQEPFRKYVRVEESFEDHSLFLTGRDHYKPLFRLRTTDYKAWAHGLKKCGYATDPHYAVKLIGLIEKYGLYYFDTAKETDPPVILRQSATRPAAEATGSKVRDTTTKGRPAKPGAVTKKTAPRATQQTSTSKKQHKR</sequence>
<evidence type="ECO:0000313" key="5">
    <source>
        <dbReference type="Proteomes" id="UP000182057"/>
    </source>
</evidence>
<proteinExistence type="predicted"/>
<reference evidence="4 5" key="1">
    <citation type="submission" date="2016-09" db="EMBL/GenBank/DDBJ databases">
        <authorList>
            <person name="Capua I."/>
            <person name="De Benedictis P."/>
            <person name="Joannis T."/>
            <person name="Lombin L.H."/>
            <person name="Cattoli G."/>
        </authorList>
    </citation>
    <scope>NUCLEOTIDE SEQUENCE [LARGE SCALE GENOMIC DNA]</scope>
    <source>
        <strain evidence="4 5">UB20</strain>
    </source>
</reference>
<evidence type="ECO:0000256" key="1">
    <source>
        <dbReference type="ARBA" id="ARBA00022801"/>
    </source>
</evidence>
<dbReference type="SMART" id="SM00047">
    <property type="entry name" value="LYZ2"/>
    <property type="match status" value="1"/>
</dbReference>
<dbReference type="AlphaFoldDB" id="A0A1D3UL23"/>
<feature type="domain" description="Mannosyl-glycoprotein endo-beta-N-acetylglucosamidase-like" evidence="3">
    <location>
        <begin position="35"/>
        <end position="182"/>
    </location>
</feature>
<protein>
    <submittedName>
        <fullName evidence="4">Exo-glucosaminidase LytG</fullName>
        <ecNumber evidence="4">3.2.1.-</ecNumber>
    </submittedName>
</protein>
<dbReference type="Pfam" id="PF01832">
    <property type="entry name" value="Glucosaminidase"/>
    <property type="match status" value="1"/>
</dbReference>
<dbReference type="EMBL" id="FMMM01000048">
    <property type="protein sequence ID" value="SCQ20864.1"/>
    <property type="molecule type" value="Genomic_DNA"/>
</dbReference>
<dbReference type="Gene3D" id="1.10.530.10">
    <property type="match status" value="1"/>
</dbReference>
<dbReference type="Proteomes" id="UP000182057">
    <property type="component" value="Unassembled WGS sequence"/>
</dbReference>
<feature type="region of interest" description="Disordered" evidence="2">
    <location>
        <begin position="194"/>
        <end position="245"/>
    </location>
</feature>
<dbReference type="PANTHER" id="PTHR33308">
    <property type="entry name" value="PEPTIDOGLYCAN HYDROLASE FLGJ"/>
    <property type="match status" value="1"/>
</dbReference>
<keyword evidence="4" id="KW-0326">Glycosidase</keyword>
<keyword evidence="1 4" id="KW-0378">Hydrolase</keyword>
<dbReference type="EC" id="3.2.1.-" evidence="4"/>
<accession>A0A1D3UL23</accession>